<dbReference type="PANTHER" id="PTHR47723">
    <property type="entry name" value="OS05G0353850 PROTEIN"/>
    <property type="match status" value="1"/>
</dbReference>
<feature type="domain" description="RNase H type-1" evidence="1">
    <location>
        <begin position="127"/>
        <end position="257"/>
    </location>
</feature>
<dbReference type="AlphaFoldDB" id="A0A445GDA2"/>
<dbReference type="PANTHER" id="PTHR47723:SF19">
    <property type="entry name" value="POLYNUCLEOTIDYL TRANSFERASE, RIBONUCLEASE H-LIKE SUPERFAMILY PROTEIN"/>
    <property type="match status" value="1"/>
</dbReference>
<dbReference type="SUPFAM" id="SSF53098">
    <property type="entry name" value="Ribonuclease H-like"/>
    <property type="match status" value="1"/>
</dbReference>
<dbReference type="GO" id="GO:0003676">
    <property type="term" value="F:nucleic acid binding"/>
    <property type="evidence" value="ECO:0007669"/>
    <property type="project" value="InterPro"/>
</dbReference>
<dbReference type="EMBL" id="QZWG01000016">
    <property type="protein sequence ID" value="RZB59234.1"/>
    <property type="molecule type" value="Genomic_DNA"/>
</dbReference>
<dbReference type="InterPro" id="IPR053151">
    <property type="entry name" value="RNase_H-like"/>
</dbReference>
<dbReference type="GO" id="GO:0004523">
    <property type="term" value="F:RNA-DNA hybrid ribonuclease activity"/>
    <property type="evidence" value="ECO:0007669"/>
    <property type="project" value="InterPro"/>
</dbReference>
<dbReference type="CDD" id="cd06222">
    <property type="entry name" value="RNase_H_like"/>
    <property type="match status" value="1"/>
</dbReference>
<organism evidence="2 3">
    <name type="scientific">Glycine soja</name>
    <name type="common">Wild soybean</name>
    <dbReference type="NCBI Taxonomy" id="3848"/>
    <lineage>
        <taxon>Eukaryota</taxon>
        <taxon>Viridiplantae</taxon>
        <taxon>Streptophyta</taxon>
        <taxon>Embryophyta</taxon>
        <taxon>Tracheophyta</taxon>
        <taxon>Spermatophyta</taxon>
        <taxon>Magnoliopsida</taxon>
        <taxon>eudicotyledons</taxon>
        <taxon>Gunneridae</taxon>
        <taxon>Pentapetalae</taxon>
        <taxon>rosids</taxon>
        <taxon>fabids</taxon>
        <taxon>Fabales</taxon>
        <taxon>Fabaceae</taxon>
        <taxon>Papilionoideae</taxon>
        <taxon>50 kb inversion clade</taxon>
        <taxon>NPAAA clade</taxon>
        <taxon>indigoferoid/millettioid clade</taxon>
        <taxon>Phaseoleae</taxon>
        <taxon>Glycine</taxon>
        <taxon>Glycine subgen. Soja</taxon>
    </lineage>
</organism>
<evidence type="ECO:0000259" key="1">
    <source>
        <dbReference type="PROSITE" id="PS50879"/>
    </source>
</evidence>
<evidence type="ECO:0000313" key="2">
    <source>
        <dbReference type="EMBL" id="RZB59234.1"/>
    </source>
</evidence>
<keyword evidence="3" id="KW-1185">Reference proteome</keyword>
<dbReference type="InterPro" id="IPR012337">
    <property type="entry name" value="RNaseH-like_sf"/>
</dbReference>
<protein>
    <submittedName>
        <fullName evidence="2">Putative ribonuclease H protein</fullName>
    </submittedName>
</protein>
<dbReference type="PROSITE" id="PS50879">
    <property type="entry name" value="RNASE_H_1"/>
    <property type="match status" value="1"/>
</dbReference>
<proteinExistence type="predicted"/>
<dbReference type="Proteomes" id="UP000289340">
    <property type="component" value="Chromosome 16"/>
</dbReference>
<dbReference type="InterPro" id="IPR036397">
    <property type="entry name" value="RNaseH_sf"/>
</dbReference>
<dbReference type="InterPro" id="IPR002156">
    <property type="entry name" value="RNaseH_domain"/>
</dbReference>
<evidence type="ECO:0000313" key="3">
    <source>
        <dbReference type="Proteomes" id="UP000289340"/>
    </source>
</evidence>
<dbReference type="Pfam" id="PF13456">
    <property type="entry name" value="RVT_3"/>
    <property type="match status" value="1"/>
</dbReference>
<sequence length="289" mass="32905">MFRVYRHLSLDVNCCRCGIFQEDILHLLRDSQKTKWSYLNWPGSNASHQNNSKDCIQNNIKGDKGILFSITCWFIWRSRNEEIFNDKVQPVWHIANQIHTLNDIIYKDVTQSLQQPSPMLVLWIAPPGNVMKLNTDGSAFGNLGQAGFGGIIRDNLGNWHTGFMGSCGFTTSVHAELLSIYHGLKIARDIGIGRLICESDLKVALDLITGEINMFHQYFPTIMLIHSLKHMDWEVTFVHVYREGNKCADWFAKTGNSSQQGMIILDHRPSPIYQAYLGDAMGVTTQRMI</sequence>
<reference evidence="2 3" key="1">
    <citation type="submission" date="2018-09" db="EMBL/GenBank/DDBJ databases">
        <title>A high-quality reference genome of wild soybean provides a powerful tool to mine soybean genomes.</title>
        <authorList>
            <person name="Xie M."/>
            <person name="Chung C.Y.L."/>
            <person name="Li M.-W."/>
            <person name="Wong F.-L."/>
            <person name="Chan T.-F."/>
            <person name="Lam H.-M."/>
        </authorList>
    </citation>
    <scope>NUCLEOTIDE SEQUENCE [LARGE SCALE GENOMIC DNA]</scope>
    <source>
        <strain evidence="3">cv. W05</strain>
        <tissue evidence="2">Hypocotyl of etiolated seedlings</tissue>
    </source>
</reference>
<dbReference type="InterPro" id="IPR044730">
    <property type="entry name" value="RNase_H-like_dom_plant"/>
</dbReference>
<comment type="caution">
    <text evidence="2">The sequence shown here is derived from an EMBL/GenBank/DDBJ whole genome shotgun (WGS) entry which is preliminary data.</text>
</comment>
<name>A0A445GDA2_GLYSO</name>
<gene>
    <name evidence="2" type="ORF">D0Y65_042488</name>
</gene>
<dbReference type="Gene3D" id="3.30.420.10">
    <property type="entry name" value="Ribonuclease H-like superfamily/Ribonuclease H"/>
    <property type="match status" value="1"/>
</dbReference>
<accession>A0A445GDA2</accession>